<comment type="caution">
    <text evidence="1">The sequence shown here is derived from an EMBL/GenBank/DDBJ whole genome shotgun (WGS) entry which is preliminary data.</text>
</comment>
<dbReference type="EMBL" id="BMZA01000004">
    <property type="protein sequence ID" value="GGZ02612.1"/>
    <property type="molecule type" value="Genomic_DNA"/>
</dbReference>
<dbReference type="InterPro" id="IPR009493">
    <property type="entry name" value="P2_GpE"/>
</dbReference>
<reference evidence="1" key="2">
    <citation type="submission" date="2020-09" db="EMBL/GenBank/DDBJ databases">
        <authorList>
            <person name="Sun Q."/>
            <person name="Kim S."/>
        </authorList>
    </citation>
    <scope>NUCLEOTIDE SEQUENCE</scope>
    <source>
        <strain evidence="1">KCTC 32255</strain>
    </source>
</reference>
<name>A0A918PFI8_9SPHN</name>
<organism evidence="1 2">
    <name type="scientific">Novosphingobium colocasiae</name>
    <dbReference type="NCBI Taxonomy" id="1256513"/>
    <lineage>
        <taxon>Bacteria</taxon>
        <taxon>Pseudomonadati</taxon>
        <taxon>Pseudomonadota</taxon>
        <taxon>Alphaproteobacteria</taxon>
        <taxon>Sphingomonadales</taxon>
        <taxon>Sphingomonadaceae</taxon>
        <taxon>Novosphingobium</taxon>
    </lineage>
</organism>
<evidence type="ECO:0000313" key="2">
    <source>
        <dbReference type="Proteomes" id="UP000648075"/>
    </source>
</evidence>
<proteinExistence type="predicted"/>
<evidence type="ECO:0008006" key="3">
    <source>
        <dbReference type="Google" id="ProtNLM"/>
    </source>
</evidence>
<protein>
    <recommendedName>
        <fullName evidence="3">GpE family phage tail protein</fullName>
    </recommendedName>
</protein>
<dbReference type="RefSeq" id="WP_189620756.1">
    <property type="nucleotide sequence ID" value="NZ_BMZA01000004.1"/>
</dbReference>
<dbReference type="AlphaFoldDB" id="A0A918PFI8"/>
<reference evidence="1" key="1">
    <citation type="journal article" date="2014" name="Int. J. Syst. Evol. Microbiol.">
        <title>Complete genome sequence of Corynebacterium casei LMG S-19264T (=DSM 44701T), isolated from a smear-ripened cheese.</title>
        <authorList>
            <consortium name="US DOE Joint Genome Institute (JGI-PGF)"/>
            <person name="Walter F."/>
            <person name="Albersmeier A."/>
            <person name="Kalinowski J."/>
            <person name="Ruckert C."/>
        </authorList>
    </citation>
    <scope>NUCLEOTIDE SEQUENCE</scope>
    <source>
        <strain evidence="1">KCTC 32255</strain>
    </source>
</reference>
<evidence type="ECO:0000313" key="1">
    <source>
        <dbReference type="EMBL" id="GGZ02612.1"/>
    </source>
</evidence>
<keyword evidence="2" id="KW-1185">Reference proteome</keyword>
<dbReference type="Pfam" id="PF06528">
    <property type="entry name" value="Phage_P2_GpE"/>
    <property type="match status" value="1"/>
</dbReference>
<dbReference type="Proteomes" id="UP000648075">
    <property type="component" value="Unassembled WGS sequence"/>
</dbReference>
<accession>A0A918PFI8</accession>
<gene>
    <name evidence="1" type="ORF">GCM10011614_17110</name>
</gene>
<sequence>MADLALIYHWSPAVLEALPVDELLAHHRRAMERWQASNRAVAAELARVLVG</sequence>